<protein>
    <recommendedName>
        <fullName evidence="6">U1 snRNP splicing complex subunit</fullName>
    </recommendedName>
</protein>
<name>R4XKR0_TAPDE</name>
<evidence type="ECO:0000313" key="5">
    <source>
        <dbReference type="Proteomes" id="UP000013776"/>
    </source>
</evidence>
<evidence type="ECO:0000256" key="2">
    <source>
        <dbReference type="SAM" id="Coils"/>
    </source>
</evidence>
<dbReference type="InterPro" id="IPR004882">
    <property type="entry name" value="Luc7-rel"/>
</dbReference>
<feature type="region of interest" description="Disordered" evidence="3">
    <location>
        <begin position="231"/>
        <end position="279"/>
    </location>
</feature>
<dbReference type="VEuPathDB" id="FungiDB:TAPDE_004238"/>
<dbReference type="GO" id="GO:0005685">
    <property type="term" value="C:U1 snRNP"/>
    <property type="evidence" value="ECO:0007669"/>
    <property type="project" value="InterPro"/>
</dbReference>
<dbReference type="eggNOG" id="KOG0796">
    <property type="taxonomic scope" value="Eukaryota"/>
</dbReference>
<feature type="compositionally biased region" description="Basic residues" evidence="3">
    <location>
        <begin position="270"/>
        <end position="279"/>
    </location>
</feature>
<feature type="compositionally biased region" description="Basic and acidic residues" evidence="3">
    <location>
        <begin position="240"/>
        <end position="259"/>
    </location>
</feature>
<accession>R4XKR0</accession>
<sequence length="279" mass="31921">MAAEQRKLLEQLMGSNIMTSSGSQATQFTDAKVCRSYLVGDCPHDMFVATKMDLGLCPKIHSEQLKIDYQQASLTREYGYEYDYQRDLAKYVEDCNRRIEQAQRRLERSPEEIAKSNALTGEIAKLEEAMDLTLQEVEVLGELGHVTRAIDEYYTVEKLRVDKESREQDLTNINSGADDHQKLQVCDVCGAYLSKLDNDRRLADHFGGKLHQGYFRMRTAADANNAVIEKKRALGIAPPQRRDEEDRGHDYGGRDRAYGRQEPYSSAPRQRGRGRGRRY</sequence>
<comment type="similarity">
    <text evidence="1">Belongs to the Luc7 family.</text>
</comment>
<dbReference type="Proteomes" id="UP000013776">
    <property type="component" value="Unassembled WGS sequence"/>
</dbReference>
<organism evidence="4 5">
    <name type="scientific">Taphrina deformans (strain PYCC 5710 / ATCC 11124 / CBS 356.35 / IMI 108563 / JCM 9778 / NBRC 8474)</name>
    <name type="common">Peach leaf curl fungus</name>
    <name type="synonym">Lalaria deformans</name>
    <dbReference type="NCBI Taxonomy" id="1097556"/>
    <lineage>
        <taxon>Eukaryota</taxon>
        <taxon>Fungi</taxon>
        <taxon>Dikarya</taxon>
        <taxon>Ascomycota</taxon>
        <taxon>Taphrinomycotina</taxon>
        <taxon>Taphrinomycetes</taxon>
        <taxon>Taphrinales</taxon>
        <taxon>Taphrinaceae</taxon>
        <taxon>Taphrina</taxon>
    </lineage>
</organism>
<dbReference type="EMBL" id="CAHR02000187">
    <property type="protein sequence ID" value="CCG83904.1"/>
    <property type="molecule type" value="Genomic_DNA"/>
</dbReference>
<evidence type="ECO:0000256" key="1">
    <source>
        <dbReference type="ARBA" id="ARBA00005655"/>
    </source>
</evidence>
<keyword evidence="2" id="KW-0175">Coiled coil</keyword>
<evidence type="ECO:0000256" key="3">
    <source>
        <dbReference type="SAM" id="MobiDB-lite"/>
    </source>
</evidence>
<keyword evidence="5" id="KW-1185">Reference proteome</keyword>
<evidence type="ECO:0000313" key="4">
    <source>
        <dbReference type="EMBL" id="CCG83904.1"/>
    </source>
</evidence>
<gene>
    <name evidence="4" type="ORF">TAPDE_004238</name>
</gene>
<proteinExistence type="inferred from homology"/>
<comment type="caution">
    <text evidence="4">The sequence shown here is derived from an EMBL/GenBank/DDBJ whole genome shotgun (WGS) entry which is preliminary data.</text>
</comment>
<dbReference type="AlphaFoldDB" id="R4XKR0"/>
<dbReference type="STRING" id="1097556.R4XKR0"/>
<dbReference type="PANTHER" id="PTHR12375">
    <property type="entry name" value="RNA-BINDING PROTEIN LUC7-RELATED"/>
    <property type="match status" value="1"/>
</dbReference>
<dbReference type="GO" id="GO:0003729">
    <property type="term" value="F:mRNA binding"/>
    <property type="evidence" value="ECO:0007669"/>
    <property type="project" value="InterPro"/>
</dbReference>
<evidence type="ECO:0008006" key="6">
    <source>
        <dbReference type="Google" id="ProtNLM"/>
    </source>
</evidence>
<reference evidence="4 5" key="1">
    <citation type="journal article" date="2013" name="MBio">
        <title>Genome sequencing of the plant pathogen Taphrina deformans, the causal agent of peach leaf curl.</title>
        <authorList>
            <person name="Cisse O.H."/>
            <person name="Almeida J.M.G.C.F."/>
            <person name="Fonseca A."/>
            <person name="Kumar A.A."/>
            <person name="Salojaervi J."/>
            <person name="Overmyer K."/>
            <person name="Hauser P.M."/>
            <person name="Pagni M."/>
        </authorList>
    </citation>
    <scope>NUCLEOTIDE SEQUENCE [LARGE SCALE GENOMIC DNA]</scope>
    <source>
        <strain evidence="5">PYCC 5710 / ATCC 11124 / CBS 356.35 / IMI 108563 / JCM 9778 / NBRC 8474</strain>
    </source>
</reference>
<dbReference type="GO" id="GO:0006376">
    <property type="term" value="P:mRNA splice site recognition"/>
    <property type="evidence" value="ECO:0007669"/>
    <property type="project" value="InterPro"/>
</dbReference>
<dbReference type="Pfam" id="PF03194">
    <property type="entry name" value="LUC7"/>
    <property type="match status" value="1"/>
</dbReference>
<feature type="coiled-coil region" evidence="2">
    <location>
        <begin position="92"/>
        <end position="136"/>
    </location>
</feature>
<dbReference type="OrthoDB" id="153872at2759"/>